<feature type="non-terminal residue" evidence="2">
    <location>
        <position position="1"/>
    </location>
</feature>
<dbReference type="GO" id="GO:0003677">
    <property type="term" value="F:DNA binding"/>
    <property type="evidence" value="ECO:0007669"/>
    <property type="project" value="TreeGrafter"/>
</dbReference>
<organism evidence="2 3">
    <name type="scientific">Botryobasidium botryosum (strain FD-172 SS1)</name>
    <dbReference type="NCBI Taxonomy" id="930990"/>
    <lineage>
        <taxon>Eukaryota</taxon>
        <taxon>Fungi</taxon>
        <taxon>Dikarya</taxon>
        <taxon>Basidiomycota</taxon>
        <taxon>Agaricomycotina</taxon>
        <taxon>Agaricomycetes</taxon>
        <taxon>Cantharellales</taxon>
        <taxon>Botryobasidiaceae</taxon>
        <taxon>Botryobasidium</taxon>
    </lineage>
</organism>
<evidence type="ECO:0000313" key="3">
    <source>
        <dbReference type="Proteomes" id="UP000027195"/>
    </source>
</evidence>
<dbReference type="PANTHER" id="PTHR19303:SF74">
    <property type="entry name" value="POGO TRANSPOSABLE ELEMENT WITH KRAB DOMAIN"/>
    <property type="match status" value="1"/>
</dbReference>
<keyword evidence="3" id="KW-1185">Reference proteome</keyword>
<dbReference type="GO" id="GO:0005634">
    <property type="term" value="C:nucleus"/>
    <property type="evidence" value="ECO:0007669"/>
    <property type="project" value="TreeGrafter"/>
</dbReference>
<dbReference type="Pfam" id="PF03184">
    <property type="entry name" value="DDE_1"/>
    <property type="match status" value="1"/>
</dbReference>
<dbReference type="InterPro" id="IPR050863">
    <property type="entry name" value="CenT-Element_Derived"/>
</dbReference>
<dbReference type="HOGENOM" id="CLU_013929_2_2_1"/>
<proteinExistence type="predicted"/>
<dbReference type="InParanoid" id="A0A067MT07"/>
<feature type="non-terminal residue" evidence="2">
    <location>
        <position position="237"/>
    </location>
</feature>
<sequence>IVEETTYGLDEFGCDGATGQRERVIGKVKGTPQYQQVGGSRENITVIVAICGDGTPTPPAVIFKGSALIYENRLGYSKKGWTNGEIGMEWIKGFDTFTKAKAAGRYRLLLVDGHNSHYMRGFLEYARTHKILVLCYPSHATHIYQGLDVVVFAALKRALREERDKFERATGQNFGKGNFLAIYGAAHLRTLSPSIIKSAFRKTGVWPFDPSVVTADMMAPSKETSCRGELPLVPAPA</sequence>
<dbReference type="AlphaFoldDB" id="A0A067MT07"/>
<feature type="domain" description="DDE-1" evidence="1">
    <location>
        <begin position="50"/>
        <end position="200"/>
    </location>
</feature>
<protein>
    <recommendedName>
        <fullName evidence="1">DDE-1 domain-containing protein</fullName>
    </recommendedName>
</protein>
<dbReference type="EMBL" id="KL198020">
    <property type="protein sequence ID" value="KDQ18848.1"/>
    <property type="molecule type" value="Genomic_DNA"/>
</dbReference>
<name>A0A067MT07_BOTB1</name>
<dbReference type="OrthoDB" id="3238847at2759"/>
<accession>A0A067MT07</accession>
<evidence type="ECO:0000313" key="2">
    <source>
        <dbReference type="EMBL" id="KDQ18848.1"/>
    </source>
</evidence>
<gene>
    <name evidence="2" type="ORF">BOTBODRAFT_94742</name>
</gene>
<dbReference type="PANTHER" id="PTHR19303">
    <property type="entry name" value="TRANSPOSON"/>
    <property type="match status" value="1"/>
</dbReference>
<reference evidence="3" key="1">
    <citation type="journal article" date="2014" name="Proc. Natl. Acad. Sci. U.S.A.">
        <title>Extensive sampling of basidiomycete genomes demonstrates inadequacy of the white-rot/brown-rot paradigm for wood decay fungi.</title>
        <authorList>
            <person name="Riley R."/>
            <person name="Salamov A.A."/>
            <person name="Brown D.W."/>
            <person name="Nagy L.G."/>
            <person name="Floudas D."/>
            <person name="Held B.W."/>
            <person name="Levasseur A."/>
            <person name="Lombard V."/>
            <person name="Morin E."/>
            <person name="Otillar R."/>
            <person name="Lindquist E.A."/>
            <person name="Sun H."/>
            <person name="LaButti K.M."/>
            <person name="Schmutz J."/>
            <person name="Jabbour D."/>
            <person name="Luo H."/>
            <person name="Baker S.E."/>
            <person name="Pisabarro A.G."/>
            <person name="Walton J.D."/>
            <person name="Blanchette R.A."/>
            <person name="Henrissat B."/>
            <person name="Martin F."/>
            <person name="Cullen D."/>
            <person name="Hibbett D.S."/>
            <person name="Grigoriev I.V."/>
        </authorList>
    </citation>
    <scope>NUCLEOTIDE SEQUENCE [LARGE SCALE GENOMIC DNA]</scope>
    <source>
        <strain evidence="3">FD-172 SS1</strain>
    </source>
</reference>
<dbReference type="Proteomes" id="UP000027195">
    <property type="component" value="Unassembled WGS sequence"/>
</dbReference>
<evidence type="ECO:0000259" key="1">
    <source>
        <dbReference type="Pfam" id="PF03184"/>
    </source>
</evidence>
<dbReference type="InterPro" id="IPR004875">
    <property type="entry name" value="DDE_SF_endonuclease_dom"/>
</dbReference>